<organism evidence="8 9">
    <name type="scientific">Streptomyces zingiberis</name>
    <dbReference type="NCBI Taxonomy" id="2053010"/>
    <lineage>
        <taxon>Bacteria</taxon>
        <taxon>Bacillati</taxon>
        <taxon>Actinomycetota</taxon>
        <taxon>Actinomycetes</taxon>
        <taxon>Kitasatosporales</taxon>
        <taxon>Streptomycetaceae</taxon>
        <taxon>Streptomyces</taxon>
    </lineage>
</organism>
<feature type="region of interest" description="Disordered" evidence="6">
    <location>
        <begin position="310"/>
        <end position="355"/>
    </location>
</feature>
<keyword evidence="3 7" id="KW-0812">Transmembrane</keyword>
<dbReference type="InterPro" id="IPR017039">
    <property type="entry name" value="Virul_fac_BrkB"/>
</dbReference>
<dbReference type="Pfam" id="PF03631">
    <property type="entry name" value="Virul_fac_BrkB"/>
    <property type="match status" value="1"/>
</dbReference>
<evidence type="ECO:0000256" key="1">
    <source>
        <dbReference type="ARBA" id="ARBA00004651"/>
    </source>
</evidence>
<evidence type="ECO:0000313" key="9">
    <source>
        <dbReference type="Proteomes" id="UP000695264"/>
    </source>
</evidence>
<feature type="compositionally biased region" description="Gly residues" evidence="6">
    <location>
        <begin position="319"/>
        <end position="328"/>
    </location>
</feature>
<evidence type="ECO:0000256" key="2">
    <source>
        <dbReference type="ARBA" id="ARBA00022475"/>
    </source>
</evidence>
<reference evidence="8 9" key="1">
    <citation type="submission" date="2020-03" db="EMBL/GenBank/DDBJ databases">
        <title>WGS of actinomycetes isolated from Thailand.</title>
        <authorList>
            <person name="Thawai C."/>
        </authorList>
    </citation>
    <scope>NUCLEOTIDE SEQUENCE [LARGE SCALE GENOMIC DNA]</scope>
    <source>
        <strain evidence="8 9">PLAI 1-29</strain>
    </source>
</reference>
<dbReference type="RefSeq" id="WP_168102323.1">
    <property type="nucleotide sequence ID" value="NZ_JAATEN010000009.1"/>
</dbReference>
<dbReference type="PANTHER" id="PTHR30213">
    <property type="entry name" value="INNER MEMBRANE PROTEIN YHJD"/>
    <property type="match status" value="1"/>
</dbReference>
<protein>
    <submittedName>
        <fullName evidence="8">YihY/virulence factor BrkB family protein</fullName>
    </submittedName>
</protein>
<dbReference type="PANTHER" id="PTHR30213:SF0">
    <property type="entry name" value="UPF0761 MEMBRANE PROTEIN YIHY"/>
    <property type="match status" value="1"/>
</dbReference>
<dbReference type="NCBIfam" id="TIGR00765">
    <property type="entry name" value="yihY_not_rbn"/>
    <property type="match status" value="1"/>
</dbReference>
<evidence type="ECO:0000256" key="7">
    <source>
        <dbReference type="SAM" id="Phobius"/>
    </source>
</evidence>
<comment type="subcellular location">
    <subcellularLocation>
        <location evidence="1">Cell membrane</location>
        <topology evidence="1">Multi-pass membrane protein</topology>
    </subcellularLocation>
</comment>
<name>A0ABX1BVG2_9ACTN</name>
<keyword evidence="5 7" id="KW-0472">Membrane</keyword>
<keyword evidence="2" id="KW-1003">Cell membrane</keyword>
<feature type="transmembrane region" description="Helical" evidence="7">
    <location>
        <begin position="205"/>
        <end position="226"/>
    </location>
</feature>
<feature type="transmembrane region" description="Helical" evidence="7">
    <location>
        <begin position="275"/>
        <end position="299"/>
    </location>
</feature>
<feature type="transmembrane region" description="Helical" evidence="7">
    <location>
        <begin position="55"/>
        <end position="77"/>
    </location>
</feature>
<accession>A0ABX1BVG2</accession>
<feature type="transmembrane region" description="Helical" evidence="7">
    <location>
        <begin position="121"/>
        <end position="141"/>
    </location>
</feature>
<evidence type="ECO:0000256" key="4">
    <source>
        <dbReference type="ARBA" id="ARBA00022989"/>
    </source>
</evidence>
<evidence type="ECO:0000313" key="8">
    <source>
        <dbReference type="EMBL" id="NJQ01709.1"/>
    </source>
</evidence>
<feature type="transmembrane region" description="Helical" evidence="7">
    <location>
        <begin position="238"/>
        <end position="263"/>
    </location>
</feature>
<comment type="caution">
    <text evidence="8">The sequence shown here is derived from an EMBL/GenBank/DDBJ whole genome shotgun (WGS) entry which is preliminary data.</text>
</comment>
<gene>
    <name evidence="8" type="ORF">HCK00_14515</name>
</gene>
<feature type="transmembrane region" description="Helical" evidence="7">
    <location>
        <begin position="161"/>
        <end position="185"/>
    </location>
</feature>
<evidence type="ECO:0000256" key="6">
    <source>
        <dbReference type="SAM" id="MobiDB-lite"/>
    </source>
</evidence>
<dbReference type="EMBL" id="JAATEN010000009">
    <property type="protein sequence ID" value="NJQ01709.1"/>
    <property type="molecule type" value="Genomic_DNA"/>
</dbReference>
<keyword evidence="9" id="KW-1185">Reference proteome</keyword>
<proteinExistence type="predicted"/>
<keyword evidence="4 7" id="KW-1133">Transmembrane helix</keyword>
<dbReference type="Proteomes" id="UP000695264">
    <property type="component" value="Unassembled WGS sequence"/>
</dbReference>
<evidence type="ECO:0000256" key="5">
    <source>
        <dbReference type="ARBA" id="ARBA00023136"/>
    </source>
</evidence>
<evidence type="ECO:0000256" key="3">
    <source>
        <dbReference type="ARBA" id="ARBA00022692"/>
    </source>
</evidence>
<sequence>MGTAVQVPQTRDMEGEELSGDEALAALRHYGGRKLVKDAFARFRYADGFSQARSLAFQIVLGMVPFTIALVGVAATVHTDSVGRVVELTLARIVPGDSAGVVEEALEETRRTAGSGVGNAVALWTGLTVAVMNLASAMAQVERGGNRIYGIERDRPFLRKYGRALLLAMAAGVPMALGFLVLVAGEAVGESVVEALGWSDGWLGWWKALEIPAGIALAWMGSAVIFRWAPRRDQPGYTWLAFGSAVHLVLWVGATWLLAFYVGQSGTFGAVYGPLTAFVALLLWANLTGVALFLGLAFAAQLEAARAGITEPVHPDPGPGGEGAGATGETGRSGRPLGAVVSRRVARRSAPCGHG</sequence>